<dbReference type="InterPro" id="IPR024567">
    <property type="entry name" value="RNase_HII/HIII_dom"/>
</dbReference>
<dbReference type="GO" id="GO:0006298">
    <property type="term" value="P:mismatch repair"/>
    <property type="evidence" value="ECO:0007669"/>
    <property type="project" value="TreeGrafter"/>
</dbReference>
<evidence type="ECO:0000256" key="12">
    <source>
        <dbReference type="ARBA" id="ARBA00022801"/>
    </source>
</evidence>
<dbReference type="CDD" id="cd07182">
    <property type="entry name" value="RNase_HII_bacteria_HII_like"/>
    <property type="match status" value="1"/>
</dbReference>
<evidence type="ECO:0000256" key="10">
    <source>
        <dbReference type="ARBA" id="ARBA00022723"/>
    </source>
</evidence>
<dbReference type="Proteomes" id="UP000269883">
    <property type="component" value="Chromosome"/>
</dbReference>
<dbReference type="PANTHER" id="PTHR10954">
    <property type="entry name" value="RIBONUCLEASE H2 SUBUNIT A"/>
    <property type="match status" value="1"/>
</dbReference>
<organism evidence="18 19">
    <name type="scientific">Desulfovibrio ferrophilus</name>
    <dbReference type="NCBI Taxonomy" id="241368"/>
    <lineage>
        <taxon>Bacteria</taxon>
        <taxon>Pseudomonadati</taxon>
        <taxon>Thermodesulfobacteriota</taxon>
        <taxon>Desulfovibrionia</taxon>
        <taxon>Desulfovibrionales</taxon>
        <taxon>Desulfovibrionaceae</taxon>
        <taxon>Desulfovibrio</taxon>
    </lineage>
</organism>
<sequence length="212" mass="23148">MPLMETTELAGESFPRPFAGLDEAGRGCLAGPVVAAAVILPPEYDLPGLTDSKKLTEKHRLELEPLIKAQAIAWGIGVIWPLEIDRTDILRSSLKAMCLAVDCMKIHPVFLVVDGNQKVPSSIPQATVVRGDSKVPEISAASVLAKTLRDRVMIKLDRKYPGYAFAGHKGYGSKAHMQAIRELGPCRMHRMTFRGVKPEKPSREQALCLPGI</sequence>
<dbReference type="HAMAP" id="MF_00052_B">
    <property type="entry name" value="RNase_HII_B"/>
    <property type="match status" value="1"/>
</dbReference>
<dbReference type="AlphaFoldDB" id="A0A2Z6B038"/>
<evidence type="ECO:0000256" key="1">
    <source>
        <dbReference type="ARBA" id="ARBA00000077"/>
    </source>
</evidence>
<feature type="binding site" evidence="14 15">
    <location>
        <position position="22"/>
    </location>
    <ligand>
        <name>a divalent metal cation</name>
        <dbReference type="ChEBI" id="CHEBI:60240"/>
    </ligand>
</feature>
<dbReference type="GO" id="GO:0043137">
    <property type="term" value="P:DNA replication, removal of RNA primer"/>
    <property type="evidence" value="ECO:0007669"/>
    <property type="project" value="TreeGrafter"/>
</dbReference>
<keyword evidence="12 14" id="KW-0378">Hydrolase</keyword>
<keyword evidence="13 14" id="KW-0464">Manganese</keyword>
<evidence type="ECO:0000256" key="3">
    <source>
        <dbReference type="ARBA" id="ARBA00004065"/>
    </source>
</evidence>
<evidence type="ECO:0000256" key="4">
    <source>
        <dbReference type="ARBA" id="ARBA00004496"/>
    </source>
</evidence>
<evidence type="ECO:0000256" key="9">
    <source>
        <dbReference type="ARBA" id="ARBA00022722"/>
    </source>
</evidence>
<dbReference type="EC" id="3.1.26.4" evidence="6 14"/>
<evidence type="ECO:0000256" key="7">
    <source>
        <dbReference type="ARBA" id="ARBA00019179"/>
    </source>
</evidence>
<dbReference type="GO" id="GO:0032299">
    <property type="term" value="C:ribonuclease H2 complex"/>
    <property type="evidence" value="ECO:0007669"/>
    <property type="project" value="TreeGrafter"/>
</dbReference>
<gene>
    <name evidence="14" type="primary">rnhB</name>
    <name evidence="18" type="ORF">DFE_2135</name>
</gene>
<accession>A0A2Z6B038</accession>
<reference evidence="18 19" key="1">
    <citation type="journal article" date="2018" name="Sci. Adv.">
        <title>Multi-heme cytochromes provide a pathway for survival in energy-limited environments.</title>
        <authorList>
            <person name="Deng X."/>
            <person name="Dohmae N."/>
            <person name="Nealson K.H."/>
            <person name="Hashimoto K."/>
            <person name="Okamoto A."/>
        </authorList>
    </citation>
    <scope>NUCLEOTIDE SEQUENCE [LARGE SCALE GENOMIC DNA]</scope>
    <source>
        <strain evidence="18 19">IS5</strain>
    </source>
</reference>
<dbReference type="Pfam" id="PF01351">
    <property type="entry name" value="RNase_HII"/>
    <property type="match status" value="1"/>
</dbReference>
<keyword evidence="19" id="KW-1185">Reference proteome</keyword>
<proteinExistence type="inferred from homology"/>
<dbReference type="InterPro" id="IPR001352">
    <property type="entry name" value="RNase_HII/HIII"/>
</dbReference>
<comment type="similarity">
    <text evidence="5 14 16">Belongs to the RNase HII family.</text>
</comment>
<keyword evidence="10 14" id="KW-0479">Metal-binding</keyword>
<evidence type="ECO:0000256" key="14">
    <source>
        <dbReference type="HAMAP-Rule" id="MF_00052"/>
    </source>
</evidence>
<evidence type="ECO:0000256" key="13">
    <source>
        <dbReference type="ARBA" id="ARBA00023211"/>
    </source>
</evidence>
<dbReference type="InterPro" id="IPR022898">
    <property type="entry name" value="RNase_HII"/>
</dbReference>
<feature type="binding site" evidence="14 15">
    <location>
        <position position="114"/>
    </location>
    <ligand>
        <name>a divalent metal cation</name>
        <dbReference type="ChEBI" id="CHEBI:60240"/>
    </ligand>
</feature>
<keyword evidence="8 14" id="KW-0963">Cytoplasm</keyword>
<dbReference type="RefSeq" id="WP_126379314.1">
    <property type="nucleotide sequence ID" value="NZ_AP017378.1"/>
</dbReference>
<feature type="binding site" evidence="14 15">
    <location>
        <position position="23"/>
    </location>
    <ligand>
        <name>a divalent metal cation</name>
        <dbReference type="ChEBI" id="CHEBI:60240"/>
    </ligand>
</feature>
<evidence type="ECO:0000256" key="8">
    <source>
        <dbReference type="ARBA" id="ARBA00022490"/>
    </source>
</evidence>
<evidence type="ECO:0000256" key="11">
    <source>
        <dbReference type="ARBA" id="ARBA00022759"/>
    </source>
</evidence>
<comment type="function">
    <text evidence="3 14 16">Endonuclease that specifically degrades the RNA of RNA-DNA hybrids.</text>
</comment>
<evidence type="ECO:0000256" key="15">
    <source>
        <dbReference type="PROSITE-ProRule" id="PRU01319"/>
    </source>
</evidence>
<comment type="subcellular location">
    <subcellularLocation>
        <location evidence="4 14">Cytoplasm</location>
    </subcellularLocation>
</comment>
<dbReference type="InterPro" id="IPR036397">
    <property type="entry name" value="RNaseH_sf"/>
</dbReference>
<dbReference type="OrthoDB" id="9803420at2"/>
<dbReference type="GO" id="GO:0004523">
    <property type="term" value="F:RNA-DNA hybrid ribonuclease activity"/>
    <property type="evidence" value="ECO:0007669"/>
    <property type="project" value="UniProtKB-UniRule"/>
</dbReference>
<dbReference type="InterPro" id="IPR012337">
    <property type="entry name" value="RNaseH-like_sf"/>
</dbReference>
<keyword evidence="9 14" id="KW-0540">Nuclease</keyword>
<comment type="cofactor">
    <cofactor evidence="2">
        <name>Mg(2+)</name>
        <dbReference type="ChEBI" id="CHEBI:18420"/>
    </cofactor>
</comment>
<dbReference type="NCBIfam" id="NF000595">
    <property type="entry name" value="PRK00015.1-3"/>
    <property type="match status" value="1"/>
</dbReference>
<dbReference type="GO" id="GO:0030145">
    <property type="term" value="F:manganese ion binding"/>
    <property type="evidence" value="ECO:0007669"/>
    <property type="project" value="UniProtKB-UniRule"/>
</dbReference>
<dbReference type="EMBL" id="AP017378">
    <property type="protein sequence ID" value="BBD08861.1"/>
    <property type="molecule type" value="Genomic_DNA"/>
</dbReference>
<evidence type="ECO:0000256" key="6">
    <source>
        <dbReference type="ARBA" id="ARBA00012180"/>
    </source>
</evidence>
<feature type="domain" description="RNase H type-2" evidence="17">
    <location>
        <begin position="16"/>
        <end position="205"/>
    </location>
</feature>
<keyword evidence="11 14" id="KW-0255">Endonuclease</keyword>
<comment type="catalytic activity">
    <reaction evidence="1 14 15 16">
        <text>Endonucleolytic cleavage to 5'-phosphomonoester.</text>
        <dbReference type="EC" id="3.1.26.4"/>
    </reaction>
</comment>
<dbReference type="GO" id="GO:0003723">
    <property type="term" value="F:RNA binding"/>
    <property type="evidence" value="ECO:0007669"/>
    <property type="project" value="UniProtKB-UniRule"/>
</dbReference>
<dbReference type="KEGG" id="dfl:DFE_2135"/>
<protein>
    <recommendedName>
        <fullName evidence="7 14">Ribonuclease HII</fullName>
        <shortName evidence="14">RNase HII</shortName>
        <ecNumber evidence="6 14">3.1.26.4</ecNumber>
    </recommendedName>
</protein>
<name>A0A2Z6B038_9BACT</name>
<evidence type="ECO:0000256" key="5">
    <source>
        <dbReference type="ARBA" id="ARBA00007383"/>
    </source>
</evidence>
<evidence type="ECO:0000313" key="18">
    <source>
        <dbReference type="EMBL" id="BBD08861.1"/>
    </source>
</evidence>
<evidence type="ECO:0000259" key="17">
    <source>
        <dbReference type="PROSITE" id="PS51975"/>
    </source>
</evidence>
<dbReference type="Gene3D" id="3.30.420.10">
    <property type="entry name" value="Ribonuclease H-like superfamily/Ribonuclease H"/>
    <property type="match status" value="1"/>
</dbReference>
<dbReference type="GO" id="GO:0005737">
    <property type="term" value="C:cytoplasm"/>
    <property type="evidence" value="ECO:0007669"/>
    <property type="project" value="UniProtKB-SubCell"/>
</dbReference>
<dbReference type="PANTHER" id="PTHR10954:SF18">
    <property type="entry name" value="RIBONUCLEASE HII"/>
    <property type="match status" value="1"/>
</dbReference>
<evidence type="ECO:0000256" key="2">
    <source>
        <dbReference type="ARBA" id="ARBA00001946"/>
    </source>
</evidence>
<evidence type="ECO:0000256" key="16">
    <source>
        <dbReference type="RuleBase" id="RU003515"/>
    </source>
</evidence>
<evidence type="ECO:0000313" key="19">
    <source>
        <dbReference type="Proteomes" id="UP000269883"/>
    </source>
</evidence>
<dbReference type="SUPFAM" id="SSF53098">
    <property type="entry name" value="Ribonuclease H-like"/>
    <property type="match status" value="1"/>
</dbReference>
<comment type="cofactor">
    <cofactor evidence="14 15">
        <name>Mn(2+)</name>
        <dbReference type="ChEBI" id="CHEBI:29035"/>
    </cofactor>
    <cofactor evidence="14 15">
        <name>Mg(2+)</name>
        <dbReference type="ChEBI" id="CHEBI:18420"/>
    </cofactor>
    <text evidence="14 15">Manganese or magnesium. Binds 1 divalent metal ion per monomer in the absence of substrate. May bind a second metal ion after substrate binding.</text>
</comment>
<dbReference type="PROSITE" id="PS51975">
    <property type="entry name" value="RNASE_H_2"/>
    <property type="match status" value="1"/>
</dbReference>